<dbReference type="InterPro" id="IPR000014">
    <property type="entry name" value="PAS"/>
</dbReference>
<dbReference type="InterPro" id="IPR035965">
    <property type="entry name" value="PAS-like_dom_sf"/>
</dbReference>
<evidence type="ECO:0000256" key="5">
    <source>
        <dbReference type="ARBA" id="ARBA00022475"/>
    </source>
</evidence>
<gene>
    <name evidence="26" type="ORF">ACETIH_16075</name>
</gene>
<evidence type="ECO:0000256" key="2">
    <source>
        <dbReference type="ARBA" id="ARBA00004651"/>
    </source>
</evidence>
<dbReference type="Gene3D" id="3.30.450.20">
    <property type="entry name" value="PAS domain"/>
    <property type="match status" value="2"/>
</dbReference>
<dbReference type="Gene3D" id="3.30.565.10">
    <property type="entry name" value="Histidine kinase-like ATPase, C-terminal domain"/>
    <property type="match status" value="1"/>
</dbReference>
<evidence type="ECO:0000256" key="3">
    <source>
        <dbReference type="ARBA" id="ARBA00012438"/>
    </source>
</evidence>
<dbReference type="GO" id="GO:0016301">
    <property type="term" value="F:kinase activity"/>
    <property type="evidence" value="ECO:0007669"/>
    <property type="project" value="UniProtKB-KW"/>
</dbReference>
<dbReference type="InterPro" id="IPR011102">
    <property type="entry name" value="Sig_transdc_His_kinase_HWE"/>
</dbReference>
<evidence type="ECO:0000259" key="25">
    <source>
        <dbReference type="PROSITE" id="PS50885"/>
    </source>
</evidence>
<dbReference type="PANTHER" id="PTHR41523">
    <property type="entry name" value="TWO-COMPONENT SYSTEM SENSOR PROTEIN"/>
    <property type="match status" value="1"/>
</dbReference>
<evidence type="ECO:0000256" key="4">
    <source>
        <dbReference type="ARBA" id="ARBA00021740"/>
    </source>
</evidence>
<dbReference type="EC" id="2.7.13.3" evidence="3"/>
<feature type="domain" description="PAC" evidence="24">
    <location>
        <begin position="435"/>
        <end position="487"/>
    </location>
</feature>
<keyword evidence="14" id="KW-0547">Nucleotide-binding</keyword>
<name>A0ABV6YAA8_9HYPH</name>
<evidence type="ECO:0000256" key="21">
    <source>
        <dbReference type="ARBA" id="ARBA00023170"/>
    </source>
</evidence>
<organism evidence="26 27">
    <name type="scientific">Microvirga arabica</name>
    <dbReference type="NCBI Taxonomy" id="1128671"/>
    <lineage>
        <taxon>Bacteria</taxon>
        <taxon>Pseudomonadati</taxon>
        <taxon>Pseudomonadota</taxon>
        <taxon>Alphaproteobacteria</taxon>
        <taxon>Hyphomicrobiales</taxon>
        <taxon>Methylobacteriaceae</taxon>
        <taxon>Microvirga</taxon>
    </lineage>
</organism>
<dbReference type="EMBL" id="JBHOMY010000043">
    <property type="protein sequence ID" value="MFC1458187.1"/>
    <property type="molecule type" value="Genomic_DNA"/>
</dbReference>
<keyword evidence="13" id="KW-0677">Repeat</keyword>
<evidence type="ECO:0000256" key="14">
    <source>
        <dbReference type="ARBA" id="ARBA00022741"/>
    </source>
</evidence>
<evidence type="ECO:0000256" key="15">
    <source>
        <dbReference type="ARBA" id="ARBA00022777"/>
    </source>
</evidence>
<keyword evidence="16" id="KW-0067">ATP-binding</keyword>
<evidence type="ECO:0000259" key="23">
    <source>
        <dbReference type="PROSITE" id="PS50112"/>
    </source>
</evidence>
<dbReference type="PROSITE" id="PS50112">
    <property type="entry name" value="PAS"/>
    <property type="match status" value="1"/>
</dbReference>
<dbReference type="CDD" id="cd18774">
    <property type="entry name" value="PDC2_HK_sensor"/>
    <property type="match status" value="1"/>
</dbReference>
<feature type="domain" description="HAMP" evidence="25">
    <location>
        <begin position="304"/>
        <end position="355"/>
    </location>
</feature>
<evidence type="ECO:0000313" key="26">
    <source>
        <dbReference type="EMBL" id="MFC1458187.1"/>
    </source>
</evidence>
<comment type="catalytic activity">
    <reaction evidence="1">
        <text>ATP + protein L-histidine = ADP + protein N-phospho-L-histidine.</text>
        <dbReference type="EC" id="2.7.13.3"/>
    </reaction>
</comment>
<evidence type="ECO:0000256" key="9">
    <source>
        <dbReference type="ARBA" id="ARBA00022630"/>
    </source>
</evidence>
<dbReference type="PROSITE" id="PS50885">
    <property type="entry name" value="HAMP"/>
    <property type="match status" value="1"/>
</dbReference>
<dbReference type="SUPFAM" id="SSF55785">
    <property type="entry name" value="PYP-like sensor domain (PAS domain)"/>
    <property type="match status" value="1"/>
</dbReference>
<evidence type="ECO:0000256" key="19">
    <source>
        <dbReference type="ARBA" id="ARBA00023026"/>
    </source>
</evidence>
<feature type="transmembrane region" description="Helical" evidence="22">
    <location>
        <begin position="281"/>
        <end position="302"/>
    </location>
</feature>
<dbReference type="Pfam" id="PF08447">
    <property type="entry name" value="PAS_3"/>
    <property type="match status" value="1"/>
</dbReference>
<evidence type="ECO:0000256" key="7">
    <source>
        <dbReference type="ARBA" id="ARBA00022553"/>
    </source>
</evidence>
<dbReference type="InterPro" id="IPR001610">
    <property type="entry name" value="PAC"/>
</dbReference>
<dbReference type="InterPro" id="IPR000700">
    <property type="entry name" value="PAS-assoc_C"/>
</dbReference>
<evidence type="ECO:0000256" key="1">
    <source>
        <dbReference type="ARBA" id="ARBA00000085"/>
    </source>
</evidence>
<keyword evidence="10" id="KW-0288">FMN</keyword>
<evidence type="ECO:0000256" key="13">
    <source>
        <dbReference type="ARBA" id="ARBA00022737"/>
    </source>
</evidence>
<evidence type="ECO:0000313" key="27">
    <source>
        <dbReference type="Proteomes" id="UP001593940"/>
    </source>
</evidence>
<evidence type="ECO:0000256" key="16">
    <source>
        <dbReference type="ARBA" id="ARBA00022840"/>
    </source>
</evidence>
<comment type="caution">
    <text evidence="26">The sequence shown here is derived from an EMBL/GenBank/DDBJ whole genome shotgun (WGS) entry which is preliminary data.</text>
</comment>
<evidence type="ECO:0000256" key="12">
    <source>
        <dbReference type="ARBA" id="ARBA00022692"/>
    </source>
</evidence>
<dbReference type="PANTHER" id="PTHR41523:SF7">
    <property type="entry name" value="HISTIDINE KINASE"/>
    <property type="match status" value="1"/>
</dbReference>
<keyword evidence="12 22" id="KW-0812">Transmembrane</keyword>
<evidence type="ECO:0000259" key="24">
    <source>
        <dbReference type="PROSITE" id="PS50113"/>
    </source>
</evidence>
<evidence type="ECO:0000256" key="10">
    <source>
        <dbReference type="ARBA" id="ARBA00022643"/>
    </source>
</evidence>
<dbReference type="Proteomes" id="UP001593940">
    <property type="component" value="Unassembled WGS sequence"/>
</dbReference>
<dbReference type="CDD" id="cd18773">
    <property type="entry name" value="PDC1_HK_sensor"/>
    <property type="match status" value="1"/>
</dbReference>
<dbReference type="RefSeq" id="WP_377030221.1">
    <property type="nucleotide sequence ID" value="NZ_JBHOMY010000043.1"/>
</dbReference>
<dbReference type="Pfam" id="PF02743">
    <property type="entry name" value="dCache_1"/>
    <property type="match status" value="1"/>
</dbReference>
<sequence length="678" mass="75109">MTGPVSRARWWWSIQAYLALFAATLILPVLVFAGFLLWQYGEGERARLESAALEEARDIAQAVDDELGDLLSSAQILALMPAVRNGRFEDFYRLAQDVQRTLGIISVLRSPDGQQLVNPLAPPGATLPKMELPFDRAALTTKRSQVSDLFTGGVSQLPLFTVTAPVLLDNGEVNYLLNLSFSVERLRGIIARQQPPANWVVAIVDRSGTIMARNIRHEEFVGKPATRDLQENTQGREGTWNGFTADGRAVLGAYSRSQMSEWRVAIGIQRADLTAPLRHSLVWLSLLGAGLLSLSGLLAWLFGQRIAAPIQALADRAVAVGHGETVAPVGTNLSEIRHVGEALATASAKLREREAAIRESEERLRLAVDAGRMAVWNFDVQADRLIGSPELYQLFGFPPDAAPSMEEFRSRYYPGERERIWAEIRRAVEKGQHYIEIEARCVWPDGQHRWLLVRGAIYLGAGGAPSRLFGVVLDISERKRWEEHLQLLIHELNHRVKNTLATVQSIAFQTLRNATTAEEAREAMEARLFALSRAHNVLTKENWEGAELGEIVAQAMEPYEGYGTDRLHWRGPQVRLSPRMALALAMALQELATNAVKYGALSNTTGKIRIVWIVDANTSPAHLHLQWEETGGPPVEVPTRRGFGTRLIERSLAHELDGDVRIDFARAGVTCTVDAPLA</sequence>
<comment type="subcellular location">
    <subcellularLocation>
        <location evidence="2">Cell membrane</location>
        <topology evidence="2">Multi-pass membrane protein</topology>
    </subcellularLocation>
</comment>
<keyword evidence="5" id="KW-1003">Cell membrane</keyword>
<dbReference type="Gene3D" id="2.10.70.100">
    <property type="match status" value="1"/>
</dbReference>
<dbReference type="PROSITE" id="PS50113">
    <property type="entry name" value="PAC"/>
    <property type="match status" value="1"/>
</dbReference>
<evidence type="ECO:0000256" key="18">
    <source>
        <dbReference type="ARBA" id="ARBA00022991"/>
    </source>
</evidence>
<protein>
    <recommendedName>
        <fullName evidence="4">Blue-light-activated histidine kinase</fullName>
        <ecNumber evidence="3">2.7.13.3</ecNumber>
    </recommendedName>
</protein>
<keyword evidence="20 22" id="KW-0472">Membrane</keyword>
<keyword evidence="21" id="KW-0675">Receptor</keyword>
<evidence type="ECO:0000256" key="20">
    <source>
        <dbReference type="ARBA" id="ARBA00023136"/>
    </source>
</evidence>
<dbReference type="InterPro" id="IPR003660">
    <property type="entry name" value="HAMP_dom"/>
</dbReference>
<keyword evidence="8" id="KW-0716">Sensory transduction</keyword>
<evidence type="ECO:0000256" key="8">
    <source>
        <dbReference type="ARBA" id="ARBA00022606"/>
    </source>
</evidence>
<dbReference type="Pfam" id="PF07536">
    <property type="entry name" value="HWE_HK"/>
    <property type="match status" value="1"/>
</dbReference>
<feature type="domain" description="PAS" evidence="23">
    <location>
        <begin position="360"/>
        <end position="431"/>
    </location>
</feature>
<dbReference type="InterPro" id="IPR013655">
    <property type="entry name" value="PAS_fold_3"/>
</dbReference>
<evidence type="ECO:0000256" key="22">
    <source>
        <dbReference type="SAM" id="Phobius"/>
    </source>
</evidence>
<keyword evidence="6" id="KW-0600">Photoreceptor protein</keyword>
<dbReference type="CDD" id="cd00130">
    <property type="entry name" value="PAS"/>
    <property type="match status" value="1"/>
</dbReference>
<evidence type="ECO:0000256" key="11">
    <source>
        <dbReference type="ARBA" id="ARBA00022679"/>
    </source>
</evidence>
<keyword evidence="15 26" id="KW-0418">Kinase</keyword>
<proteinExistence type="predicted"/>
<keyword evidence="27" id="KW-1185">Reference proteome</keyword>
<dbReference type="InterPro" id="IPR036890">
    <property type="entry name" value="HATPase_C_sf"/>
</dbReference>
<evidence type="ECO:0000256" key="17">
    <source>
        <dbReference type="ARBA" id="ARBA00022989"/>
    </source>
</evidence>
<dbReference type="SMART" id="SM00086">
    <property type="entry name" value="PAC"/>
    <property type="match status" value="1"/>
</dbReference>
<evidence type="ECO:0000256" key="6">
    <source>
        <dbReference type="ARBA" id="ARBA00022543"/>
    </source>
</evidence>
<feature type="transmembrane region" description="Helical" evidence="22">
    <location>
        <begin position="14"/>
        <end position="38"/>
    </location>
</feature>
<keyword evidence="18" id="KW-0157">Chromophore</keyword>
<keyword evidence="11" id="KW-0808">Transferase</keyword>
<accession>A0ABV6YAA8</accession>
<keyword evidence="17 22" id="KW-1133">Transmembrane helix</keyword>
<dbReference type="InterPro" id="IPR033479">
    <property type="entry name" value="dCache_1"/>
</dbReference>
<dbReference type="NCBIfam" id="TIGR00229">
    <property type="entry name" value="sensory_box"/>
    <property type="match status" value="1"/>
</dbReference>
<reference evidence="26 27" key="1">
    <citation type="submission" date="2024-09" db="EMBL/GenBank/DDBJ databases">
        <title>Nodulacao em especies de Leguminosae Basais da Amazonia e Caracterizacao dos Rizobios e Bacterias Associadas aos Nodulos.</title>
        <authorList>
            <person name="Jambeiro I.C.A."/>
            <person name="Lopes I.S."/>
            <person name="Aguiar E.R.G.R."/>
            <person name="Santos A.F.J."/>
            <person name="Dos Santos J.M.F."/>
            <person name="Gross E."/>
        </authorList>
    </citation>
    <scope>NUCLEOTIDE SEQUENCE [LARGE SCALE GENOMIC DNA]</scope>
    <source>
        <strain evidence="26 27">BRUESC1165</strain>
    </source>
</reference>
<keyword evidence="7" id="KW-0597">Phosphoprotein</keyword>
<dbReference type="SUPFAM" id="SSF55874">
    <property type="entry name" value="ATPase domain of HSP90 chaperone/DNA topoisomerase II/histidine kinase"/>
    <property type="match status" value="1"/>
</dbReference>
<keyword evidence="9" id="KW-0285">Flavoprotein</keyword>
<keyword evidence="19" id="KW-0843">Virulence</keyword>
<dbReference type="SMART" id="SM00911">
    <property type="entry name" value="HWE_HK"/>
    <property type="match status" value="1"/>
</dbReference>